<organism evidence="1">
    <name type="scientific">bioreactor metagenome</name>
    <dbReference type="NCBI Taxonomy" id="1076179"/>
    <lineage>
        <taxon>unclassified sequences</taxon>
        <taxon>metagenomes</taxon>
        <taxon>ecological metagenomes</taxon>
    </lineage>
</organism>
<protein>
    <submittedName>
        <fullName evidence="1">Uncharacterized protein</fullName>
    </submittedName>
</protein>
<proteinExistence type="predicted"/>
<accession>A0A645H391</accession>
<reference evidence="1" key="1">
    <citation type="submission" date="2019-08" db="EMBL/GenBank/DDBJ databases">
        <authorList>
            <person name="Kucharzyk K."/>
            <person name="Murdoch R.W."/>
            <person name="Higgins S."/>
            <person name="Loffler F."/>
        </authorList>
    </citation>
    <scope>NUCLEOTIDE SEQUENCE</scope>
</reference>
<comment type="caution">
    <text evidence="1">The sequence shown here is derived from an EMBL/GenBank/DDBJ whole genome shotgun (WGS) entry which is preliminary data.</text>
</comment>
<dbReference type="EMBL" id="VSSQ01086028">
    <property type="protein sequence ID" value="MPN33505.1"/>
    <property type="molecule type" value="Genomic_DNA"/>
</dbReference>
<sequence length="85" mass="9980">MFKYLNWFVEIGQCIEGVTGCIFYFEFFDNPFVQPGLVFDIFRHLCQLGYNCRLFFHEVGTTLWIGSIQYGSVVEHNPYIGHCLI</sequence>
<gene>
    <name evidence="1" type="ORF">SDC9_180993</name>
</gene>
<dbReference type="AlphaFoldDB" id="A0A645H391"/>
<evidence type="ECO:0000313" key="1">
    <source>
        <dbReference type="EMBL" id="MPN33505.1"/>
    </source>
</evidence>
<name>A0A645H391_9ZZZZ</name>